<feature type="compositionally biased region" description="Basic and acidic residues" evidence="1">
    <location>
        <begin position="695"/>
        <end position="713"/>
    </location>
</feature>
<dbReference type="AlphaFoldDB" id="L1LAL7"/>
<feature type="compositionally biased region" description="Low complexity" evidence="1">
    <location>
        <begin position="883"/>
        <end position="894"/>
    </location>
</feature>
<dbReference type="KEGG" id="beq:BEWA_048280"/>
<accession>L1LAL7</accession>
<feature type="region of interest" description="Disordered" evidence="1">
    <location>
        <begin position="676"/>
        <end position="894"/>
    </location>
</feature>
<feature type="compositionally biased region" description="Polar residues" evidence="1">
    <location>
        <begin position="553"/>
        <end position="566"/>
    </location>
</feature>
<dbReference type="STRING" id="1537102.L1LAL7"/>
<keyword evidence="3" id="KW-1185">Reference proteome</keyword>
<sequence>MSVSGDGNTLKLEVSRKCGKDNSVCNCLPKPAGIEAIKDSNPLNATGFVALTHSNKGKTFTLLKSLGDEEELGEELQDGPIGGVKEVSVYYWDQDKGCDTPLLLKITKQDHVTPLYYLKYERGEAGTSDTHIWKEYTLSGGISLQALLDDRNLGRSNRIPLYLNEPEKPLDVQSDIAKSVSIQLVPHTPQLTETDYRVTEYKLNGQNGTRFSRVMLDKNRVNGIKIPDEAISSVKLYSSMEISEVPIMLQFIKGGGNSEWFHTQGGNGTQWGELESTGNFYKDGKPTEELTNKLDGFACEHHNAITMDISYDKSTGKGQTCSGSKEEKISVEKGEVKLDGTRKTEYTKYSITSDNKLANIKFYPGGNNQNRKKVSARALNFPVPGPVDIYTFYSDKNDPVLIYLDASGSAKSQVTGWYRKQRNGGDKKPWKRTYRKLQHIKKQDLDDHTLECTKWNALADILRERSTSDLPTCSEPTARSGEQGSQTEEGKEDSKEDDESSDEESERVEAEECKEEKKDSSHPDATGKALGADPPIVKPAGTSGIPGKADTPPTATDSSDQTTGYSRTYPVTDDVGKASSSAEDGVSWGPASTGSVLLGRTLEVEEGGRRVIALPSRLASVMPEANPSLEADVGPQPEVGKVQVSIGGTNDQWSQVPGVSGALQLTTPEGAVARILSLDAAPAPEPRGLTGNNGRDGEKGDEQAVTDEVKGTSRDPSTSSGPQENTVSEPKEQTTEQERKVAPYDRGDNQEYSGKGAQHVLKPAPGSRYTDGRDAGEKGEESTKAEATVGNPDEEGASEAEEVKTVRGAHSKGIPSQEQELQKSRSEESVSKSAKQPGQESEDKVEKREKEEEGAKAPAPPPPQPEQLTDPVSGGILSWSAFGTSSGTLAGAGSLTGLGWWAFKRSRGDPWVRQI</sequence>
<feature type="region of interest" description="Disordered" evidence="1">
    <location>
        <begin position="467"/>
        <end position="594"/>
    </location>
</feature>
<feature type="compositionally biased region" description="Polar residues" evidence="1">
    <location>
        <begin position="714"/>
        <end position="728"/>
    </location>
</feature>
<dbReference type="VEuPathDB" id="PiroplasmaDB:BEWA_048280"/>
<evidence type="ECO:0000313" key="3">
    <source>
        <dbReference type="Proteomes" id="UP000031512"/>
    </source>
</evidence>
<feature type="compositionally biased region" description="Polar residues" evidence="1">
    <location>
        <begin position="468"/>
        <end position="487"/>
    </location>
</feature>
<gene>
    <name evidence="2" type="ORF">BEWA_048280</name>
</gene>
<dbReference type="Proteomes" id="UP000031512">
    <property type="component" value="Unassembled WGS sequence"/>
</dbReference>
<dbReference type="RefSeq" id="XP_004831813.1">
    <property type="nucleotide sequence ID" value="XM_004831756.1"/>
</dbReference>
<feature type="compositionally biased region" description="Basic and acidic residues" evidence="1">
    <location>
        <begin position="770"/>
        <end position="784"/>
    </location>
</feature>
<feature type="compositionally biased region" description="Basic and acidic residues" evidence="1">
    <location>
        <begin position="841"/>
        <end position="855"/>
    </location>
</feature>
<feature type="compositionally biased region" description="Basic and acidic residues" evidence="1">
    <location>
        <begin position="507"/>
        <end position="522"/>
    </location>
</feature>
<dbReference type="GeneID" id="15804041"/>
<evidence type="ECO:0000256" key="1">
    <source>
        <dbReference type="SAM" id="MobiDB-lite"/>
    </source>
</evidence>
<reference evidence="2 3" key="1">
    <citation type="journal article" date="2012" name="BMC Genomics">
        <title>Comparative genomic analysis and phylogenetic position of Theileria equi.</title>
        <authorList>
            <person name="Kappmeyer L.S."/>
            <person name="Thiagarajan M."/>
            <person name="Herndon D.R."/>
            <person name="Ramsay J.D."/>
            <person name="Caler E."/>
            <person name="Djikeng A."/>
            <person name="Gillespie J.J."/>
            <person name="Lau A.O."/>
            <person name="Roalson E.H."/>
            <person name="Silva J.C."/>
            <person name="Silva M.G."/>
            <person name="Suarez C.E."/>
            <person name="Ueti M.W."/>
            <person name="Nene V.M."/>
            <person name="Mealey R.H."/>
            <person name="Knowles D.P."/>
            <person name="Brayton K.A."/>
        </authorList>
    </citation>
    <scope>NUCLEOTIDE SEQUENCE [LARGE SCALE GENOMIC DNA]</scope>
    <source>
        <strain evidence="2 3">WA</strain>
    </source>
</reference>
<proteinExistence type="predicted"/>
<comment type="caution">
    <text evidence="2">The sequence shown here is derived from an EMBL/GenBank/DDBJ whole genome shotgun (WGS) entry which is preliminary data.</text>
</comment>
<protein>
    <submittedName>
        <fullName evidence="2">Uncharacterized protein</fullName>
    </submittedName>
</protein>
<organism evidence="2 3">
    <name type="scientific">Theileria equi strain WA</name>
    <dbReference type="NCBI Taxonomy" id="1537102"/>
    <lineage>
        <taxon>Eukaryota</taxon>
        <taxon>Sar</taxon>
        <taxon>Alveolata</taxon>
        <taxon>Apicomplexa</taxon>
        <taxon>Aconoidasida</taxon>
        <taxon>Piroplasmida</taxon>
        <taxon>Theileriidae</taxon>
        <taxon>Theileria</taxon>
    </lineage>
</organism>
<feature type="compositionally biased region" description="Acidic residues" evidence="1">
    <location>
        <begin position="495"/>
        <end position="506"/>
    </location>
</feature>
<evidence type="ECO:0000313" key="2">
    <source>
        <dbReference type="EMBL" id="EKX72361.1"/>
    </source>
</evidence>
<feature type="compositionally biased region" description="Basic and acidic residues" evidence="1">
    <location>
        <begin position="729"/>
        <end position="749"/>
    </location>
</feature>
<feature type="compositionally biased region" description="Basic and acidic residues" evidence="1">
    <location>
        <begin position="820"/>
        <end position="830"/>
    </location>
</feature>
<dbReference type="EMBL" id="ACOU01000007">
    <property type="protein sequence ID" value="EKX72361.1"/>
    <property type="molecule type" value="Genomic_DNA"/>
</dbReference>
<name>L1LAL7_THEEQ</name>
<dbReference type="eggNOG" id="KOG1366">
    <property type="taxonomic scope" value="Eukaryota"/>
</dbReference>